<dbReference type="InterPro" id="IPR050131">
    <property type="entry name" value="Peptidase_S8_subtilisin-like"/>
</dbReference>
<protein>
    <recommendedName>
        <fullName evidence="6">Peptidase S8/S53 domain-containing protein</fullName>
    </recommendedName>
</protein>
<evidence type="ECO:0000256" key="1">
    <source>
        <dbReference type="ARBA" id="ARBA00011073"/>
    </source>
</evidence>
<keyword evidence="3 5" id="KW-0378">Hydrolase</keyword>
<dbReference type="InterPro" id="IPR000209">
    <property type="entry name" value="Peptidase_S8/S53_dom"/>
</dbReference>
<dbReference type="Pfam" id="PF00082">
    <property type="entry name" value="Peptidase_S8"/>
    <property type="match status" value="1"/>
</dbReference>
<evidence type="ECO:0000259" key="6">
    <source>
        <dbReference type="Pfam" id="PF00082"/>
    </source>
</evidence>
<dbReference type="CDD" id="cd07473">
    <property type="entry name" value="Peptidases_S8_Subtilisin_like"/>
    <property type="match status" value="1"/>
</dbReference>
<evidence type="ECO:0000256" key="3">
    <source>
        <dbReference type="ARBA" id="ARBA00022801"/>
    </source>
</evidence>
<dbReference type="InterPro" id="IPR034204">
    <property type="entry name" value="PfSUB1-like_cat_dom"/>
</dbReference>
<feature type="active site" description="Charge relay system" evidence="5">
    <location>
        <position position="144"/>
    </location>
</feature>
<feature type="domain" description="Peptidase S8/S53" evidence="6">
    <location>
        <begin position="136"/>
        <end position="385"/>
    </location>
</feature>
<gene>
    <name evidence="7" type="ORF">CSSPJE1EN1_LOCUS28483</name>
</gene>
<keyword evidence="2 5" id="KW-0645">Protease</keyword>
<dbReference type="PANTHER" id="PTHR43806:SF11">
    <property type="entry name" value="CEREVISIN-RELATED"/>
    <property type="match status" value="1"/>
</dbReference>
<organism evidence="7 8">
    <name type="scientific">Sphagnum jensenii</name>
    <dbReference type="NCBI Taxonomy" id="128206"/>
    <lineage>
        <taxon>Eukaryota</taxon>
        <taxon>Viridiplantae</taxon>
        <taxon>Streptophyta</taxon>
        <taxon>Embryophyta</taxon>
        <taxon>Bryophyta</taxon>
        <taxon>Sphagnophytina</taxon>
        <taxon>Sphagnopsida</taxon>
        <taxon>Sphagnales</taxon>
        <taxon>Sphagnaceae</taxon>
        <taxon>Sphagnum</taxon>
    </lineage>
</organism>
<feature type="active site" description="Charge relay system" evidence="5">
    <location>
        <position position="352"/>
    </location>
</feature>
<keyword evidence="4 5" id="KW-0720">Serine protease</keyword>
<evidence type="ECO:0000313" key="8">
    <source>
        <dbReference type="Proteomes" id="UP001497444"/>
    </source>
</evidence>
<keyword evidence="8" id="KW-1185">Reference proteome</keyword>
<dbReference type="EMBL" id="CAXAQS010000776">
    <property type="protein sequence ID" value="CAK9253105.1"/>
    <property type="molecule type" value="Genomic_DNA"/>
</dbReference>
<dbReference type="PRINTS" id="PR00723">
    <property type="entry name" value="SUBTILISIN"/>
</dbReference>
<comment type="caution">
    <text evidence="7">The sequence shown here is derived from an EMBL/GenBank/DDBJ whole genome shotgun (WGS) entry which is preliminary data.</text>
</comment>
<feature type="active site" description="Charge relay system" evidence="5">
    <location>
        <position position="188"/>
    </location>
</feature>
<evidence type="ECO:0000256" key="5">
    <source>
        <dbReference type="PROSITE-ProRule" id="PRU01240"/>
    </source>
</evidence>
<evidence type="ECO:0000313" key="7">
    <source>
        <dbReference type="EMBL" id="CAK9253105.1"/>
    </source>
</evidence>
<sequence length="411" mass="43076">MNAMYQELGVRQVRHFSGLMKNLEHLILNDGIKAEDAMAKLRQDSRVEYVQPNYILRVLPVNADPGPVAAAPPSVCFLPGVQLPPGCIEADGSNRPALQPAPEDVNPPVEDPDLSLAYGLATIGATQAWNTNVGSKDIIVADIDTGADYNHEDLAFNMWRNPNPSSAGDVVGYDFIHNDGLPYDDNEHGTHTAGTIGAVGGNGIGISGVSPRVSLMAVKFLSGEGSGVTSDAIKAINYAVANGARVLNNSWGGPADPNNQALSDAIDQARQKGVLFVAAAGNDGKNSDTSSSPSYPASFKLDNILSVAATDSNDRLASFSDYGPTSVHVAAPGVNVYSTVPKNKYKKMSGTSMASPHVAGAAALVWANHPSWTYQQVKKALMDTVDPIDGLQGKVSTGGRINVLKAISASE</sequence>
<dbReference type="InterPro" id="IPR036852">
    <property type="entry name" value="Peptidase_S8/S53_dom_sf"/>
</dbReference>
<dbReference type="PANTHER" id="PTHR43806">
    <property type="entry name" value="PEPTIDASE S8"/>
    <property type="match status" value="1"/>
</dbReference>
<dbReference type="PROSITE" id="PS51892">
    <property type="entry name" value="SUBTILASE"/>
    <property type="match status" value="1"/>
</dbReference>
<comment type="similarity">
    <text evidence="1 5">Belongs to the peptidase S8 family.</text>
</comment>
<dbReference type="Gene3D" id="3.40.50.200">
    <property type="entry name" value="Peptidase S8/S53 domain"/>
    <property type="match status" value="1"/>
</dbReference>
<reference evidence="7" key="1">
    <citation type="submission" date="2024-02" db="EMBL/GenBank/DDBJ databases">
        <authorList>
            <consortium name="ELIXIR-Norway"/>
            <consortium name="Elixir Norway"/>
        </authorList>
    </citation>
    <scope>NUCLEOTIDE SEQUENCE</scope>
</reference>
<accession>A0ABP0VHY4</accession>
<dbReference type="Proteomes" id="UP001497444">
    <property type="component" value="Unassembled WGS sequence"/>
</dbReference>
<dbReference type="SUPFAM" id="SSF52743">
    <property type="entry name" value="Subtilisin-like"/>
    <property type="match status" value="1"/>
</dbReference>
<evidence type="ECO:0000256" key="2">
    <source>
        <dbReference type="ARBA" id="ARBA00022670"/>
    </source>
</evidence>
<name>A0ABP0VHY4_9BRYO</name>
<dbReference type="PROSITE" id="PS00138">
    <property type="entry name" value="SUBTILASE_SER"/>
    <property type="match status" value="1"/>
</dbReference>
<proteinExistence type="inferred from homology"/>
<dbReference type="InterPro" id="IPR023828">
    <property type="entry name" value="Peptidase_S8_Ser-AS"/>
</dbReference>
<evidence type="ECO:0000256" key="4">
    <source>
        <dbReference type="ARBA" id="ARBA00022825"/>
    </source>
</evidence>
<dbReference type="InterPro" id="IPR015500">
    <property type="entry name" value="Peptidase_S8_subtilisin-rel"/>
</dbReference>